<evidence type="ECO:0000313" key="1">
    <source>
        <dbReference type="EMBL" id="KKM70236.1"/>
    </source>
</evidence>
<dbReference type="EMBL" id="LAZR01009853">
    <property type="protein sequence ID" value="KKM70236.1"/>
    <property type="molecule type" value="Genomic_DNA"/>
</dbReference>
<sequence>MDDALGDRMKVLSDHIEFAREWKALEVVREEIINLYGLVEGLQDSRKEDTSRGK</sequence>
<proteinExistence type="predicted"/>
<name>A0A0F9K6D3_9ZZZZ</name>
<dbReference type="AlphaFoldDB" id="A0A0F9K6D3"/>
<protein>
    <submittedName>
        <fullName evidence="1">Uncharacterized protein</fullName>
    </submittedName>
</protein>
<organism evidence="1">
    <name type="scientific">marine sediment metagenome</name>
    <dbReference type="NCBI Taxonomy" id="412755"/>
    <lineage>
        <taxon>unclassified sequences</taxon>
        <taxon>metagenomes</taxon>
        <taxon>ecological metagenomes</taxon>
    </lineage>
</organism>
<comment type="caution">
    <text evidence="1">The sequence shown here is derived from an EMBL/GenBank/DDBJ whole genome shotgun (WGS) entry which is preliminary data.</text>
</comment>
<reference evidence="1" key="1">
    <citation type="journal article" date="2015" name="Nature">
        <title>Complex archaea that bridge the gap between prokaryotes and eukaryotes.</title>
        <authorList>
            <person name="Spang A."/>
            <person name="Saw J.H."/>
            <person name="Jorgensen S.L."/>
            <person name="Zaremba-Niedzwiedzka K."/>
            <person name="Martijn J."/>
            <person name="Lind A.E."/>
            <person name="van Eijk R."/>
            <person name="Schleper C."/>
            <person name="Guy L."/>
            <person name="Ettema T.J."/>
        </authorList>
    </citation>
    <scope>NUCLEOTIDE SEQUENCE</scope>
</reference>
<gene>
    <name evidence="1" type="ORF">LCGC14_1442760</name>
</gene>
<accession>A0A0F9K6D3</accession>